<comment type="similarity">
    <text evidence="1">Belongs to the FPP/GGPP synthase family.</text>
</comment>
<organism evidence="2 3">
    <name type="scientific">Streptomyces pathocidini</name>
    <dbReference type="NCBI Taxonomy" id="1650571"/>
    <lineage>
        <taxon>Bacteria</taxon>
        <taxon>Bacillati</taxon>
        <taxon>Actinomycetota</taxon>
        <taxon>Actinomycetes</taxon>
        <taxon>Kitasatosporales</taxon>
        <taxon>Streptomycetaceae</taxon>
        <taxon>Streptomyces</taxon>
    </lineage>
</organism>
<dbReference type="EC" id="2.5.1.-" evidence="2"/>
<dbReference type="SUPFAM" id="SSF48576">
    <property type="entry name" value="Terpenoid synthases"/>
    <property type="match status" value="1"/>
</dbReference>
<gene>
    <name evidence="2" type="ORF">ACH429_03155</name>
</gene>
<evidence type="ECO:0000313" key="2">
    <source>
        <dbReference type="EMBL" id="MFI1963130.1"/>
    </source>
</evidence>
<comment type="caution">
    <text evidence="2">The sequence shown here is derived from an EMBL/GenBank/DDBJ whole genome shotgun (WGS) entry which is preliminary data.</text>
</comment>
<dbReference type="InterPro" id="IPR008949">
    <property type="entry name" value="Isoprenoid_synthase_dom_sf"/>
</dbReference>
<dbReference type="SFLD" id="SFLDS00005">
    <property type="entry name" value="Isoprenoid_Synthase_Type_I"/>
    <property type="match status" value="1"/>
</dbReference>
<dbReference type="Gene3D" id="1.10.600.10">
    <property type="entry name" value="Farnesyl Diphosphate Synthase"/>
    <property type="match status" value="1"/>
</dbReference>
<dbReference type="PANTHER" id="PTHR12001">
    <property type="entry name" value="GERANYLGERANYL PYROPHOSPHATE SYNTHASE"/>
    <property type="match status" value="1"/>
</dbReference>
<dbReference type="CDD" id="cd00685">
    <property type="entry name" value="Trans_IPPS_HT"/>
    <property type="match status" value="1"/>
</dbReference>
<keyword evidence="1 2" id="KW-0808">Transferase</keyword>
<evidence type="ECO:0000256" key="1">
    <source>
        <dbReference type="RuleBase" id="RU004466"/>
    </source>
</evidence>
<reference evidence="2 3" key="1">
    <citation type="submission" date="2024-10" db="EMBL/GenBank/DDBJ databases">
        <title>The Natural Products Discovery Center: Release of the First 8490 Sequenced Strains for Exploring Actinobacteria Biosynthetic Diversity.</title>
        <authorList>
            <person name="Kalkreuter E."/>
            <person name="Kautsar S.A."/>
            <person name="Yang D."/>
            <person name="Bader C.D."/>
            <person name="Teijaro C.N."/>
            <person name="Fluegel L."/>
            <person name="Davis C.M."/>
            <person name="Simpson J.R."/>
            <person name="Lauterbach L."/>
            <person name="Steele A.D."/>
            <person name="Gui C."/>
            <person name="Meng S."/>
            <person name="Li G."/>
            <person name="Viehrig K."/>
            <person name="Ye F."/>
            <person name="Su P."/>
            <person name="Kiefer A.F."/>
            <person name="Nichols A."/>
            <person name="Cepeda A.J."/>
            <person name="Yan W."/>
            <person name="Fan B."/>
            <person name="Jiang Y."/>
            <person name="Adhikari A."/>
            <person name="Zheng C.-J."/>
            <person name="Schuster L."/>
            <person name="Cowan T.M."/>
            <person name="Smanski M.J."/>
            <person name="Chevrette M.G."/>
            <person name="De Carvalho L.P.S."/>
            <person name="Shen B."/>
        </authorList>
    </citation>
    <scope>NUCLEOTIDE SEQUENCE [LARGE SCALE GENOMIC DNA]</scope>
    <source>
        <strain evidence="2 3">NPDC020327</strain>
    </source>
</reference>
<dbReference type="SFLD" id="SFLDG01017">
    <property type="entry name" value="Polyprenyl_Transferase_Like"/>
    <property type="match status" value="1"/>
</dbReference>
<proteinExistence type="inferred from homology"/>
<dbReference type="EMBL" id="JBIRWE010000001">
    <property type="protein sequence ID" value="MFI1963130.1"/>
    <property type="molecule type" value="Genomic_DNA"/>
</dbReference>
<protein>
    <submittedName>
        <fullName evidence="2">Polyprenyl synthetase family protein</fullName>
        <ecNumber evidence="2">2.5.1.-</ecNumber>
    </submittedName>
</protein>
<evidence type="ECO:0000313" key="3">
    <source>
        <dbReference type="Proteomes" id="UP001611548"/>
    </source>
</evidence>
<accession>A0ABW7UKE7</accession>
<dbReference type="InterPro" id="IPR000092">
    <property type="entry name" value="Polyprenyl_synt"/>
</dbReference>
<keyword evidence="3" id="KW-1185">Reference proteome</keyword>
<dbReference type="Proteomes" id="UP001611548">
    <property type="component" value="Unassembled WGS sequence"/>
</dbReference>
<dbReference type="PANTHER" id="PTHR12001:SF86">
    <property type="entry name" value="GERANYLGERANYL DIPHOSPHATE SYNTHASE"/>
    <property type="match status" value="1"/>
</dbReference>
<dbReference type="GO" id="GO:0016740">
    <property type="term" value="F:transferase activity"/>
    <property type="evidence" value="ECO:0007669"/>
    <property type="project" value="UniProtKB-KW"/>
</dbReference>
<sequence>MTSAPALVPRPLARARPLVEPALREAVDRLHPWLARIVGYSFGWCAADGSPSATPGGKGIRCALALLAAEAAGGAARDAVPAAVAVELVHGFSLVHDDIMDGDELRRSRPTVWKAYGTGPAVLAGDAMLTVAMATAARTGSRAALGELVGALDWLVRGQAEDLAFESRAFTGPDAVTVEEYLAMASGKTGALLGCAAAMGAALAGARGEAVTAYRDFGRHLGVAFQAIDDVLSVFGDPHRTGKPAGGDLTSGKKTLPVLEALAASTPASSRLARLLLERPLAEGQLTEAALLIDRAGGRRRTEAWAHIHHQRALHALHSAAPLPCPKADLTEVAAHLLHRTA</sequence>
<dbReference type="Pfam" id="PF00348">
    <property type="entry name" value="polyprenyl_synt"/>
    <property type="match status" value="1"/>
</dbReference>
<name>A0ABW7UKE7_9ACTN</name>
<dbReference type="RefSeq" id="WP_055471653.1">
    <property type="nucleotide sequence ID" value="NZ_JBIRWE010000001.1"/>
</dbReference>